<dbReference type="AlphaFoldDB" id="A0A5C3M760"/>
<dbReference type="GO" id="GO:0007062">
    <property type="term" value="P:sister chromatid cohesion"/>
    <property type="evidence" value="ECO:0007669"/>
    <property type="project" value="InterPro"/>
</dbReference>
<dbReference type="InterPro" id="IPR039781">
    <property type="entry name" value="Rad21/Rec8-like"/>
</dbReference>
<evidence type="ECO:0000256" key="3">
    <source>
        <dbReference type="SAM" id="MobiDB-lite"/>
    </source>
</evidence>
<evidence type="ECO:0000256" key="2">
    <source>
        <dbReference type="ARBA" id="ARBA00023242"/>
    </source>
</evidence>
<dbReference type="PANTHER" id="PTHR12585:SF72">
    <property type="entry name" value="MEIOTIC RECOMBINATION PROTEIN REC8"/>
    <property type="match status" value="1"/>
</dbReference>
<gene>
    <name evidence="5" type="ORF">BDQ12DRAFT_600090</name>
</gene>
<sequence>MFFSPDLLAKRDSGFGLLWLAATLGAKSTFTKLPKRSVLTADITKLCDLIAEPAEPLALRLSSNLMFGVVRCVALKQEMLMNDVSGCVTSLKKVVQEMKSSFVADGQLQMAQPTSRSAALTVAIDPRAVYAMDFDALVAVSIFDDCENGNSNESNDDFDPKSNKERQKNKPKIKQAPPAETVRRELHTLDEHYDYLLSGSLDTSFNGSGNLMDIDPSSSLAEPFGYNDNFFVLSDSLDVGGGLDEDFEKEVGWVASPLNHIQPQEVNFQLGTGDDDFDMHFDIDLGDAPEGVQTPQQTVNSIFSLISYMWAMNPSFRQPSPMSTRETSPVAFSRLFLSQDDEQLRPLRDITAEGENRAIIPDNRKRKRTRLLLDARTELSDEELKIARAQYLKAQLTIKQEMNQKKSEKDSGKIIEELIWGVPNGIQAPVLANFWLENFKVQVEARSGALRLHDEEHPTKRRKMAAALQPEEGSGSDPFQNEGYNPNYDTGMDFGGVVNSEGSFDFSWLLPKTYSMYKMEPGQGRRVSRTSSLLGVNNLGIDVGDYALATRSQRSSLFPWDDAGTSSSGGNAPFGFPGSGDIHVDRVEVKLQGSSQSRRESSLAPSQIGSGAGGFVFSPAVLGRGSQALGEDYIFDVGNNSFQEDIQESQRSNLNHITLERNSFNFLEYASYE</sequence>
<evidence type="ECO:0000313" key="5">
    <source>
        <dbReference type="EMBL" id="TFK41172.1"/>
    </source>
</evidence>
<dbReference type="PANTHER" id="PTHR12585">
    <property type="entry name" value="SCC1 / RAD21 FAMILY MEMBER"/>
    <property type="match status" value="1"/>
</dbReference>
<dbReference type="GO" id="GO:1990414">
    <property type="term" value="P:replication-born double-strand break repair via sister chromatid exchange"/>
    <property type="evidence" value="ECO:0007669"/>
    <property type="project" value="TreeGrafter"/>
</dbReference>
<protein>
    <submittedName>
        <fullName evidence="5">Rec8 like protein-domain-containing protein</fullName>
    </submittedName>
</protein>
<dbReference type="InterPro" id="IPR006910">
    <property type="entry name" value="Rad21_Rec8_N"/>
</dbReference>
<keyword evidence="2" id="KW-0539">Nucleus</keyword>
<feature type="domain" description="Rad21/Rec8-like protein N-terminal" evidence="4">
    <location>
        <begin position="1"/>
        <end position="100"/>
    </location>
</feature>
<dbReference type="Pfam" id="PF04825">
    <property type="entry name" value="Rad21_Rec8_N"/>
    <property type="match status" value="1"/>
</dbReference>
<name>A0A5C3M760_9AGAR</name>
<dbReference type="Proteomes" id="UP000308652">
    <property type="component" value="Unassembled WGS sequence"/>
</dbReference>
<dbReference type="EMBL" id="ML213595">
    <property type="protein sequence ID" value="TFK41172.1"/>
    <property type="molecule type" value="Genomic_DNA"/>
</dbReference>
<dbReference type="GO" id="GO:0003682">
    <property type="term" value="F:chromatin binding"/>
    <property type="evidence" value="ECO:0007669"/>
    <property type="project" value="TreeGrafter"/>
</dbReference>
<dbReference type="GO" id="GO:0008278">
    <property type="term" value="C:cohesin complex"/>
    <property type="evidence" value="ECO:0007669"/>
    <property type="project" value="InterPro"/>
</dbReference>
<accession>A0A5C3M760</accession>
<dbReference type="STRING" id="68775.A0A5C3M760"/>
<feature type="compositionally biased region" description="Basic and acidic residues" evidence="3">
    <location>
        <begin position="158"/>
        <end position="168"/>
    </location>
</feature>
<evidence type="ECO:0000259" key="4">
    <source>
        <dbReference type="Pfam" id="PF04825"/>
    </source>
</evidence>
<reference evidence="5 6" key="1">
    <citation type="journal article" date="2019" name="Nat. Ecol. Evol.">
        <title>Megaphylogeny resolves global patterns of mushroom evolution.</title>
        <authorList>
            <person name="Varga T."/>
            <person name="Krizsan K."/>
            <person name="Foldi C."/>
            <person name="Dima B."/>
            <person name="Sanchez-Garcia M."/>
            <person name="Sanchez-Ramirez S."/>
            <person name="Szollosi G.J."/>
            <person name="Szarkandi J.G."/>
            <person name="Papp V."/>
            <person name="Albert L."/>
            <person name="Andreopoulos W."/>
            <person name="Angelini C."/>
            <person name="Antonin V."/>
            <person name="Barry K.W."/>
            <person name="Bougher N.L."/>
            <person name="Buchanan P."/>
            <person name="Buyck B."/>
            <person name="Bense V."/>
            <person name="Catcheside P."/>
            <person name="Chovatia M."/>
            <person name="Cooper J."/>
            <person name="Damon W."/>
            <person name="Desjardin D."/>
            <person name="Finy P."/>
            <person name="Geml J."/>
            <person name="Haridas S."/>
            <person name="Hughes K."/>
            <person name="Justo A."/>
            <person name="Karasinski D."/>
            <person name="Kautmanova I."/>
            <person name="Kiss B."/>
            <person name="Kocsube S."/>
            <person name="Kotiranta H."/>
            <person name="LaButti K.M."/>
            <person name="Lechner B.E."/>
            <person name="Liimatainen K."/>
            <person name="Lipzen A."/>
            <person name="Lukacs Z."/>
            <person name="Mihaltcheva S."/>
            <person name="Morgado L.N."/>
            <person name="Niskanen T."/>
            <person name="Noordeloos M.E."/>
            <person name="Ohm R.A."/>
            <person name="Ortiz-Santana B."/>
            <person name="Ovrebo C."/>
            <person name="Racz N."/>
            <person name="Riley R."/>
            <person name="Savchenko A."/>
            <person name="Shiryaev A."/>
            <person name="Soop K."/>
            <person name="Spirin V."/>
            <person name="Szebenyi C."/>
            <person name="Tomsovsky M."/>
            <person name="Tulloss R.E."/>
            <person name="Uehling J."/>
            <person name="Grigoriev I.V."/>
            <person name="Vagvolgyi C."/>
            <person name="Papp T."/>
            <person name="Martin F.M."/>
            <person name="Miettinen O."/>
            <person name="Hibbett D.S."/>
            <person name="Nagy L.G."/>
        </authorList>
    </citation>
    <scope>NUCLEOTIDE SEQUENCE [LARGE SCALE GENOMIC DNA]</scope>
    <source>
        <strain evidence="5 6">CBS 166.37</strain>
    </source>
</reference>
<dbReference type="GO" id="GO:0005634">
    <property type="term" value="C:nucleus"/>
    <property type="evidence" value="ECO:0007669"/>
    <property type="project" value="UniProtKB-SubCell"/>
</dbReference>
<keyword evidence="6" id="KW-1185">Reference proteome</keyword>
<evidence type="ECO:0000313" key="6">
    <source>
        <dbReference type="Proteomes" id="UP000308652"/>
    </source>
</evidence>
<dbReference type="OrthoDB" id="10071381at2759"/>
<evidence type="ECO:0000256" key="1">
    <source>
        <dbReference type="ARBA" id="ARBA00004123"/>
    </source>
</evidence>
<comment type="subcellular location">
    <subcellularLocation>
        <location evidence="1">Nucleus</location>
    </subcellularLocation>
</comment>
<feature type="region of interest" description="Disordered" evidence="3">
    <location>
        <begin position="150"/>
        <end position="181"/>
    </location>
</feature>
<proteinExistence type="predicted"/>
<organism evidence="5 6">
    <name type="scientific">Crucibulum laeve</name>
    <dbReference type="NCBI Taxonomy" id="68775"/>
    <lineage>
        <taxon>Eukaryota</taxon>
        <taxon>Fungi</taxon>
        <taxon>Dikarya</taxon>
        <taxon>Basidiomycota</taxon>
        <taxon>Agaricomycotina</taxon>
        <taxon>Agaricomycetes</taxon>
        <taxon>Agaricomycetidae</taxon>
        <taxon>Agaricales</taxon>
        <taxon>Agaricineae</taxon>
        <taxon>Nidulariaceae</taxon>
        <taxon>Crucibulum</taxon>
    </lineage>
</organism>